<comment type="caution">
    <text evidence="2">The sequence shown here is derived from an EMBL/GenBank/DDBJ whole genome shotgun (WGS) entry which is preliminary data.</text>
</comment>
<name>A0ABU7ZJE8_9HYPH</name>
<gene>
    <name evidence="2" type="ORF">V6L76_03810</name>
</gene>
<dbReference type="RefSeq" id="WP_334250188.1">
    <property type="nucleotide sequence ID" value="NZ_JBAKBE010000002.1"/>
</dbReference>
<keyword evidence="1" id="KW-0472">Membrane</keyword>
<evidence type="ECO:0000313" key="2">
    <source>
        <dbReference type="EMBL" id="MEH0095361.1"/>
    </source>
</evidence>
<evidence type="ECO:0000313" key="3">
    <source>
        <dbReference type="Proteomes" id="UP001380822"/>
    </source>
</evidence>
<sequence length="169" mass="18130">MKRICLAAAGLSLILSGAIFGFFYAWVCSTMWGLDAADPRVAIAAMQAMNGSVRNSVFAPAFFATPVVLALTGLLALRLKARSAGVAFLAGGLLYFLGGLVLTMRFNVPMNEALALVSVPDSIEEARAIWQAYSPRWQTFNQIRTVVSGLTLIATGYGIWRLGRDLPGK</sequence>
<dbReference type="Pfam" id="PF08592">
    <property type="entry name" value="Anthrone_oxy"/>
    <property type="match status" value="1"/>
</dbReference>
<dbReference type="Proteomes" id="UP001380822">
    <property type="component" value="Unassembled WGS sequence"/>
</dbReference>
<proteinExistence type="predicted"/>
<organism evidence="2 3">
    <name type="scientific">Pannonibacter anstelovis</name>
    <dbReference type="NCBI Taxonomy" id="3121537"/>
    <lineage>
        <taxon>Bacteria</taxon>
        <taxon>Pseudomonadati</taxon>
        <taxon>Pseudomonadota</taxon>
        <taxon>Alphaproteobacteria</taxon>
        <taxon>Hyphomicrobiales</taxon>
        <taxon>Stappiaceae</taxon>
        <taxon>Pannonibacter</taxon>
    </lineage>
</organism>
<feature type="transmembrane region" description="Helical" evidence="1">
    <location>
        <begin position="57"/>
        <end position="77"/>
    </location>
</feature>
<reference evidence="2 3" key="1">
    <citation type="submission" date="2024-02" db="EMBL/GenBank/DDBJ databases">
        <title>A new putative Pannonibacter species isolated from two cases of bloodstream infections in paediatric patients.</title>
        <authorList>
            <person name="Castellana S."/>
            <person name="De Laurentiis V."/>
            <person name="Grassi M."/>
            <person name="De Leonardis F."/>
            <person name="Mosca A."/>
            <person name="De Carlo C."/>
            <person name="Sparapano E."/>
            <person name="Ronga L."/>
            <person name="Santacroce L."/>
            <person name="Chironna M."/>
            <person name="De Robertis A."/>
            <person name="Bianco A."/>
            <person name="Del Sambro L."/>
            <person name="Capozzi L."/>
            <person name="Parisi A."/>
        </authorList>
    </citation>
    <scope>NUCLEOTIDE SEQUENCE [LARGE SCALE GENOMIC DNA]</scope>
    <source>
        <strain evidence="2 3">Pt2</strain>
    </source>
</reference>
<dbReference type="InterPro" id="IPR013901">
    <property type="entry name" value="Anthrone_oxy"/>
</dbReference>
<feature type="transmembrane region" description="Helical" evidence="1">
    <location>
        <begin position="84"/>
        <end position="104"/>
    </location>
</feature>
<feature type="transmembrane region" description="Helical" evidence="1">
    <location>
        <begin position="143"/>
        <end position="160"/>
    </location>
</feature>
<dbReference type="EMBL" id="JBAKBE010000002">
    <property type="protein sequence ID" value="MEH0095361.1"/>
    <property type="molecule type" value="Genomic_DNA"/>
</dbReference>
<protein>
    <submittedName>
        <fullName evidence="2">Anthrone oxygenase family protein</fullName>
    </submittedName>
</protein>
<evidence type="ECO:0000256" key="1">
    <source>
        <dbReference type="SAM" id="Phobius"/>
    </source>
</evidence>
<accession>A0ABU7ZJE8</accession>
<keyword evidence="1" id="KW-1133">Transmembrane helix</keyword>
<keyword evidence="3" id="KW-1185">Reference proteome</keyword>
<keyword evidence="1" id="KW-0812">Transmembrane</keyword>